<name>A0A412LRA7_PHOVU</name>
<organism evidence="1 2">
    <name type="scientific">Phocaeicola vulgatus</name>
    <name type="common">Bacteroides vulgatus</name>
    <dbReference type="NCBI Taxonomy" id="821"/>
    <lineage>
        <taxon>Bacteria</taxon>
        <taxon>Pseudomonadati</taxon>
        <taxon>Bacteroidota</taxon>
        <taxon>Bacteroidia</taxon>
        <taxon>Bacteroidales</taxon>
        <taxon>Bacteroidaceae</taxon>
        <taxon>Phocaeicola</taxon>
    </lineage>
</organism>
<comment type="caution">
    <text evidence="1">The sequence shown here is derived from an EMBL/GenBank/DDBJ whole genome shotgun (WGS) entry which is preliminary data.</text>
</comment>
<dbReference type="RefSeq" id="WP_117596622.1">
    <property type="nucleotide sequence ID" value="NZ_CP181424.1"/>
</dbReference>
<protein>
    <submittedName>
        <fullName evidence="1">Uncharacterized protein</fullName>
    </submittedName>
</protein>
<dbReference type="AlphaFoldDB" id="A0A412LRA7"/>
<accession>A0A412LRA7</accession>
<evidence type="ECO:0000313" key="2">
    <source>
        <dbReference type="Proteomes" id="UP000285777"/>
    </source>
</evidence>
<dbReference type="Pfam" id="PF20102">
    <property type="entry name" value="DUF6492"/>
    <property type="match status" value="1"/>
</dbReference>
<dbReference type="InterPro" id="IPR045499">
    <property type="entry name" value="DUF6492"/>
</dbReference>
<dbReference type="EMBL" id="QRLF01000032">
    <property type="protein sequence ID" value="RHI87368.1"/>
    <property type="molecule type" value="Genomic_DNA"/>
</dbReference>
<gene>
    <name evidence="1" type="ORF">DW150_17135</name>
</gene>
<reference evidence="1 2" key="1">
    <citation type="submission" date="2018-08" db="EMBL/GenBank/DDBJ databases">
        <title>A genome reference for cultivated species of the human gut microbiota.</title>
        <authorList>
            <person name="Zou Y."/>
            <person name="Xue W."/>
            <person name="Luo G."/>
        </authorList>
    </citation>
    <scope>NUCLEOTIDE SEQUENCE [LARGE SCALE GENOMIC DNA]</scope>
    <source>
        <strain evidence="1 2">AM13-21</strain>
    </source>
</reference>
<evidence type="ECO:0000313" key="1">
    <source>
        <dbReference type="EMBL" id="RHI87368.1"/>
    </source>
</evidence>
<dbReference type="Proteomes" id="UP000285777">
    <property type="component" value="Unassembled WGS sequence"/>
</dbReference>
<sequence length="323" mass="38121">MKYDVVIPVAGKDIGFISKVVKYIRQCFNDADVVYIITSVRYIDKLVNLLKRYERCIVLDENTLIPGLTFDKLTKLLRLHKEGLSTGWFFQQFLKLGFAKTKYAGEYYLTWDADTLPLSHIEFFDGNHPYFTRKYEYNENYFFTIERILGMQKKTNFSFIAEHMMFNSRIVKQMLGEIEGAPVDGDSWYEKIINAGNYESVLPTFSEFETYGTYVMYNYPDFYHIRQLNTFRCGGYIQGYNITDAKLQEISFDTDTISFEIRHEPLFPYNLFNKIVLLKMKIAKAKNRSLMGNLEKVVKLIKNKCWGNKSQEEYLEKITRIKK</sequence>
<proteinExistence type="predicted"/>